<dbReference type="InterPro" id="IPR041373">
    <property type="entry name" value="RT_RNaseH"/>
</dbReference>
<dbReference type="Proteomes" id="UP001172457">
    <property type="component" value="Chromosome 6"/>
</dbReference>
<accession>A0AA38WC95</accession>
<dbReference type="InterPro" id="IPR036397">
    <property type="entry name" value="RNaseH_sf"/>
</dbReference>
<evidence type="ECO:0000256" key="5">
    <source>
        <dbReference type="ARBA" id="ARBA00022801"/>
    </source>
</evidence>
<dbReference type="Pfam" id="PF24626">
    <property type="entry name" value="SH3_Tf2-1"/>
    <property type="match status" value="1"/>
</dbReference>
<organism evidence="9 10">
    <name type="scientific">Centaurea solstitialis</name>
    <name type="common">yellow star-thistle</name>
    <dbReference type="NCBI Taxonomy" id="347529"/>
    <lineage>
        <taxon>Eukaryota</taxon>
        <taxon>Viridiplantae</taxon>
        <taxon>Streptophyta</taxon>
        <taxon>Embryophyta</taxon>
        <taxon>Tracheophyta</taxon>
        <taxon>Spermatophyta</taxon>
        <taxon>Magnoliopsida</taxon>
        <taxon>eudicotyledons</taxon>
        <taxon>Gunneridae</taxon>
        <taxon>Pentapetalae</taxon>
        <taxon>asterids</taxon>
        <taxon>campanulids</taxon>
        <taxon>Asterales</taxon>
        <taxon>Asteraceae</taxon>
        <taxon>Carduoideae</taxon>
        <taxon>Cardueae</taxon>
        <taxon>Centaureinae</taxon>
        <taxon>Centaurea</taxon>
    </lineage>
</organism>
<evidence type="ECO:0000313" key="9">
    <source>
        <dbReference type="EMBL" id="KAJ9544924.1"/>
    </source>
</evidence>
<dbReference type="InterPro" id="IPR056924">
    <property type="entry name" value="SH3_Tf2-1"/>
</dbReference>
<dbReference type="InterPro" id="IPR012337">
    <property type="entry name" value="RNaseH-like_sf"/>
</dbReference>
<evidence type="ECO:0000256" key="3">
    <source>
        <dbReference type="ARBA" id="ARBA00022722"/>
    </source>
</evidence>
<dbReference type="Pfam" id="PF17917">
    <property type="entry name" value="RT_RNaseH"/>
    <property type="match status" value="1"/>
</dbReference>
<evidence type="ECO:0000256" key="4">
    <source>
        <dbReference type="ARBA" id="ARBA00022759"/>
    </source>
</evidence>
<name>A0AA38WC95_9ASTR</name>
<dbReference type="GO" id="GO:0003676">
    <property type="term" value="F:nucleic acid binding"/>
    <property type="evidence" value="ECO:0007669"/>
    <property type="project" value="InterPro"/>
</dbReference>
<dbReference type="GO" id="GO:0003964">
    <property type="term" value="F:RNA-directed DNA polymerase activity"/>
    <property type="evidence" value="ECO:0007669"/>
    <property type="project" value="UniProtKB-KW"/>
</dbReference>
<dbReference type="GO" id="GO:0016787">
    <property type="term" value="F:hydrolase activity"/>
    <property type="evidence" value="ECO:0007669"/>
    <property type="project" value="UniProtKB-KW"/>
</dbReference>
<reference evidence="9" key="1">
    <citation type="submission" date="2023-03" db="EMBL/GenBank/DDBJ databases">
        <title>Chromosome-scale reference genome and RAD-based genetic map of yellow starthistle (Centaurea solstitialis) reveal putative structural variation and QTLs associated with invader traits.</title>
        <authorList>
            <person name="Reatini B."/>
            <person name="Cang F.A."/>
            <person name="Jiang Q."/>
            <person name="Mckibben M.T.W."/>
            <person name="Barker M.S."/>
            <person name="Rieseberg L.H."/>
            <person name="Dlugosch K.M."/>
        </authorList>
    </citation>
    <scope>NUCLEOTIDE SEQUENCE</scope>
    <source>
        <strain evidence="9">CAN-66</strain>
        <tissue evidence="9">Leaf</tissue>
    </source>
</reference>
<keyword evidence="1" id="KW-0808">Transferase</keyword>
<evidence type="ECO:0000313" key="10">
    <source>
        <dbReference type="Proteomes" id="UP001172457"/>
    </source>
</evidence>
<proteinExistence type="predicted"/>
<dbReference type="PANTHER" id="PTHR46148:SF57">
    <property type="entry name" value="OS12G0499874 PROTEIN"/>
    <property type="match status" value="1"/>
</dbReference>
<sequence>MPTHVLELAAVVFVPKLWRHYLYGVKCTVYTNHKSLRYLLDQQKLNLGQRWSLDVVKDYDCGILYHPGKANVVVNTLSQKAHSVVKRVPIMRLAVTTSMLELIKSSPVDDVKESKFSIHSGTTRIVVGLEDRLGVAGNEAGCGSLYQKRGAKARIYEDRGTRLQFSTAFHPQTNSRSEGTIQTLEGMLWARVLDYGGTWDTYLPLDEFSYNNYFHAKYRHASVRDVVRHRKSSKYVGGHRNDSRVVTDRSESLEKLHRQAKVEFREGVIRFRIRGKLGPRYIGPFKVIARVGKVAYRLDLPLELSQIHNTYMYHNRETDESAHISIEDIQVDERLICAEKPIAVLGRKKNICRTKKLDW</sequence>
<keyword evidence="3" id="KW-0540">Nuclease</keyword>
<dbReference type="EMBL" id="JARYMX010000006">
    <property type="protein sequence ID" value="KAJ9544924.1"/>
    <property type="molecule type" value="Genomic_DNA"/>
</dbReference>
<comment type="caution">
    <text evidence="9">The sequence shown here is derived from an EMBL/GenBank/DDBJ whole genome shotgun (WGS) entry which is preliminary data.</text>
</comment>
<keyword evidence="5" id="KW-0378">Hydrolase</keyword>
<gene>
    <name evidence="9" type="ORF">OSB04_024631</name>
</gene>
<feature type="domain" description="Reverse transcriptase RNase H-like" evidence="7">
    <location>
        <begin position="2"/>
        <end position="53"/>
    </location>
</feature>
<feature type="domain" description="Tf2-1-like SH3-like" evidence="8">
    <location>
        <begin position="270"/>
        <end position="311"/>
    </location>
</feature>
<evidence type="ECO:0000256" key="6">
    <source>
        <dbReference type="ARBA" id="ARBA00022918"/>
    </source>
</evidence>
<dbReference type="SUPFAM" id="SSF53098">
    <property type="entry name" value="Ribonuclease H-like"/>
    <property type="match status" value="1"/>
</dbReference>
<dbReference type="GO" id="GO:0004519">
    <property type="term" value="F:endonuclease activity"/>
    <property type="evidence" value="ECO:0007669"/>
    <property type="project" value="UniProtKB-KW"/>
</dbReference>
<protein>
    <recommendedName>
        <fullName evidence="11">Reverse transcriptase RNase H-like domain-containing protein</fullName>
    </recommendedName>
</protein>
<dbReference type="PANTHER" id="PTHR46148">
    <property type="entry name" value="CHROMO DOMAIN-CONTAINING PROTEIN"/>
    <property type="match status" value="1"/>
</dbReference>
<keyword evidence="2" id="KW-0548">Nucleotidyltransferase</keyword>
<dbReference type="AlphaFoldDB" id="A0AA38WC95"/>
<evidence type="ECO:0008006" key="11">
    <source>
        <dbReference type="Google" id="ProtNLM"/>
    </source>
</evidence>
<evidence type="ECO:0000256" key="1">
    <source>
        <dbReference type="ARBA" id="ARBA00022679"/>
    </source>
</evidence>
<dbReference type="Gene3D" id="3.30.420.10">
    <property type="entry name" value="Ribonuclease H-like superfamily/Ribonuclease H"/>
    <property type="match status" value="1"/>
</dbReference>
<evidence type="ECO:0000259" key="8">
    <source>
        <dbReference type="Pfam" id="PF24626"/>
    </source>
</evidence>
<dbReference type="InterPro" id="IPR043502">
    <property type="entry name" value="DNA/RNA_pol_sf"/>
</dbReference>
<evidence type="ECO:0000259" key="7">
    <source>
        <dbReference type="Pfam" id="PF17917"/>
    </source>
</evidence>
<evidence type="ECO:0000256" key="2">
    <source>
        <dbReference type="ARBA" id="ARBA00022695"/>
    </source>
</evidence>
<keyword evidence="6" id="KW-0695">RNA-directed DNA polymerase</keyword>
<dbReference type="SUPFAM" id="SSF56672">
    <property type="entry name" value="DNA/RNA polymerases"/>
    <property type="match status" value="1"/>
</dbReference>
<keyword evidence="10" id="KW-1185">Reference proteome</keyword>
<keyword evidence="4" id="KW-0255">Endonuclease</keyword>